<gene>
    <name evidence="1" type="ORF">pdam_00008624</name>
</gene>
<comment type="caution">
    <text evidence="1">The sequence shown here is derived from an EMBL/GenBank/DDBJ whole genome shotgun (WGS) entry which is preliminary data.</text>
</comment>
<keyword evidence="2" id="KW-1185">Reference proteome</keyword>
<organism evidence="1 2">
    <name type="scientific">Pocillopora damicornis</name>
    <name type="common">Cauliflower coral</name>
    <name type="synonym">Millepora damicornis</name>
    <dbReference type="NCBI Taxonomy" id="46731"/>
    <lineage>
        <taxon>Eukaryota</taxon>
        <taxon>Metazoa</taxon>
        <taxon>Cnidaria</taxon>
        <taxon>Anthozoa</taxon>
        <taxon>Hexacorallia</taxon>
        <taxon>Scleractinia</taxon>
        <taxon>Astrocoeniina</taxon>
        <taxon>Pocilloporidae</taxon>
        <taxon>Pocillopora</taxon>
    </lineage>
</organism>
<evidence type="ECO:0000313" key="2">
    <source>
        <dbReference type="Proteomes" id="UP000275408"/>
    </source>
</evidence>
<dbReference type="Proteomes" id="UP000275408">
    <property type="component" value="Unassembled WGS sequence"/>
</dbReference>
<dbReference type="AlphaFoldDB" id="A0A3M6U7S3"/>
<dbReference type="EMBL" id="RCHS01002064">
    <property type="protein sequence ID" value="RMX49715.1"/>
    <property type="molecule type" value="Genomic_DNA"/>
</dbReference>
<protein>
    <submittedName>
        <fullName evidence="1">Uncharacterized protein</fullName>
    </submittedName>
</protein>
<accession>A0A3M6U7S3</accession>
<sequence>MFARSLETASLPLYLLSNELIVPALISVFPAPRPALVWQRKYATIHTEYNGRKMMSVILTVMTEL</sequence>
<evidence type="ECO:0000313" key="1">
    <source>
        <dbReference type="EMBL" id="RMX49715.1"/>
    </source>
</evidence>
<reference evidence="1 2" key="1">
    <citation type="journal article" date="2018" name="Sci. Rep.">
        <title>Comparative analysis of the Pocillopora damicornis genome highlights role of immune system in coral evolution.</title>
        <authorList>
            <person name="Cunning R."/>
            <person name="Bay R.A."/>
            <person name="Gillette P."/>
            <person name="Baker A.C."/>
            <person name="Traylor-Knowles N."/>
        </authorList>
    </citation>
    <scope>NUCLEOTIDE SEQUENCE [LARGE SCALE GENOMIC DNA]</scope>
    <source>
        <strain evidence="1">RSMAS</strain>
        <tissue evidence="1">Whole animal</tissue>
    </source>
</reference>
<proteinExistence type="predicted"/>
<name>A0A3M6U7S3_POCDA</name>